<sequence length="315" mass="35396">MWPCFLECGVGVVRKRVVCILWCRILLIVLSVIENDIEVVIHHGRKFVNEGCLKYEGETDTMYFDPDLWSYFVVVSVVKELGYDGFKVLWFSIGCGSVLDDRLEALCDDIGAMHMANLAKVNGQVHLYVVHIVSQHDVIHMIEYDVDEGREEVAPVMHDGGKGAVLDERTKEDDGGVTERFGQATKIHDVDGAEKIEANDVEGERIKVDEGHGERREADDVVGERIEVDDNHGEAKRREAHDGEGERLEVDDVEGDRLEVDDVEVDKIELNDGEANKIEVVELEDIKVQVCEWSTSDDDDNCEVNSMDGLVNINV</sequence>
<name>A0A8T0KIH9_PHAAN</name>
<dbReference type="AlphaFoldDB" id="A0A8T0KIH9"/>
<comment type="caution">
    <text evidence="2">The sequence shown here is derived from an EMBL/GenBank/DDBJ whole genome shotgun (WGS) entry which is preliminary data.</text>
</comment>
<proteinExistence type="predicted"/>
<gene>
    <name evidence="2" type="ORF">HKW66_Vig0082170</name>
</gene>
<dbReference type="InterPro" id="IPR058594">
    <property type="entry name" value="PB1-like_dom_pln"/>
</dbReference>
<organism evidence="2 3">
    <name type="scientific">Phaseolus angularis</name>
    <name type="common">Azuki bean</name>
    <name type="synonym">Vigna angularis</name>
    <dbReference type="NCBI Taxonomy" id="3914"/>
    <lineage>
        <taxon>Eukaryota</taxon>
        <taxon>Viridiplantae</taxon>
        <taxon>Streptophyta</taxon>
        <taxon>Embryophyta</taxon>
        <taxon>Tracheophyta</taxon>
        <taxon>Spermatophyta</taxon>
        <taxon>Magnoliopsida</taxon>
        <taxon>eudicotyledons</taxon>
        <taxon>Gunneridae</taxon>
        <taxon>Pentapetalae</taxon>
        <taxon>rosids</taxon>
        <taxon>fabids</taxon>
        <taxon>Fabales</taxon>
        <taxon>Fabaceae</taxon>
        <taxon>Papilionoideae</taxon>
        <taxon>50 kb inversion clade</taxon>
        <taxon>NPAAA clade</taxon>
        <taxon>indigoferoid/millettioid clade</taxon>
        <taxon>Phaseoleae</taxon>
        <taxon>Vigna</taxon>
    </lineage>
</organism>
<evidence type="ECO:0000313" key="2">
    <source>
        <dbReference type="EMBL" id="KAG2399301.1"/>
    </source>
</evidence>
<feature type="domain" description="PB1-like" evidence="1">
    <location>
        <begin position="34"/>
        <end position="131"/>
    </location>
</feature>
<dbReference type="Proteomes" id="UP000743370">
    <property type="component" value="Unassembled WGS sequence"/>
</dbReference>
<protein>
    <recommendedName>
        <fullName evidence="1">PB1-like domain-containing protein</fullName>
    </recommendedName>
</protein>
<dbReference type="EMBL" id="JABFOF010000004">
    <property type="protein sequence ID" value="KAG2399301.1"/>
    <property type="molecule type" value="Genomic_DNA"/>
</dbReference>
<dbReference type="Pfam" id="PF26130">
    <property type="entry name" value="PB1-like"/>
    <property type="match status" value="1"/>
</dbReference>
<reference evidence="2 3" key="1">
    <citation type="submission" date="2020-05" db="EMBL/GenBank/DDBJ databases">
        <title>Vigna angularis (adzuki bean) Var. LongXiaoDou No. 4 denovo assembly.</title>
        <authorList>
            <person name="Xiang H."/>
        </authorList>
    </citation>
    <scope>NUCLEOTIDE SEQUENCE [LARGE SCALE GENOMIC DNA]</scope>
    <source>
        <tissue evidence="2">Leaf</tissue>
    </source>
</reference>
<accession>A0A8T0KIH9</accession>
<evidence type="ECO:0000259" key="1">
    <source>
        <dbReference type="Pfam" id="PF26130"/>
    </source>
</evidence>
<evidence type="ECO:0000313" key="3">
    <source>
        <dbReference type="Proteomes" id="UP000743370"/>
    </source>
</evidence>